<dbReference type="Proteomes" id="UP000198836">
    <property type="component" value="Unassembled WGS sequence"/>
</dbReference>
<organism evidence="1 2">
    <name type="scientific">Pedobacter suwonensis</name>
    <dbReference type="NCBI Taxonomy" id="332999"/>
    <lineage>
        <taxon>Bacteria</taxon>
        <taxon>Pseudomonadati</taxon>
        <taxon>Bacteroidota</taxon>
        <taxon>Sphingobacteriia</taxon>
        <taxon>Sphingobacteriales</taxon>
        <taxon>Sphingobacteriaceae</taxon>
        <taxon>Pedobacter</taxon>
    </lineage>
</organism>
<dbReference type="EMBL" id="FOJM01000009">
    <property type="protein sequence ID" value="SFA50417.1"/>
    <property type="molecule type" value="Genomic_DNA"/>
</dbReference>
<protein>
    <submittedName>
        <fullName evidence="1">Uncharacterized protein</fullName>
    </submittedName>
</protein>
<gene>
    <name evidence="1" type="ORF">SAMN04488511_10969</name>
</gene>
<reference evidence="2" key="1">
    <citation type="submission" date="2016-10" db="EMBL/GenBank/DDBJ databases">
        <authorList>
            <person name="Varghese N."/>
            <person name="Submissions S."/>
        </authorList>
    </citation>
    <scope>NUCLEOTIDE SEQUENCE [LARGE SCALE GENOMIC DNA]</scope>
    <source>
        <strain evidence="2">DSM 18130</strain>
    </source>
</reference>
<dbReference type="AlphaFoldDB" id="A0A1I0TFD8"/>
<sequence>MLPAERSIFSVSVYARLQTCFYPDKISLQQVIALSIHSKIRGVSRANTVIEEWGNNWPATNRSFGDMYLCFL</sequence>
<evidence type="ECO:0000313" key="1">
    <source>
        <dbReference type="EMBL" id="SFA50417.1"/>
    </source>
</evidence>
<accession>A0A1I0TFD8</accession>
<dbReference type="STRING" id="332999.SAMN04488511_10969"/>
<keyword evidence="2" id="KW-1185">Reference proteome</keyword>
<evidence type="ECO:0000313" key="2">
    <source>
        <dbReference type="Proteomes" id="UP000198836"/>
    </source>
</evidence>
<name>A0A1I0TFD8_9SPHI</name>
<proteinExistence type="predicted"/>